<evidence type="ECO:0000313" key="4">
    <source>
        <dbReference type="Proteomes" id="UP000054564"/>
    </source>
</evidence>
<organism evidence="3 4">
    <name type="scientific">Puccinia striiformis f. sp. tritici PST-78</name>
    <dbReference type="NCBI Taxonomy" id="1165861"/>
    <lineage>
        <taxon>Eukaryota</taxon>
        <taxon>Fungi</taxon>
        <taxon>Dikarya</taxon>
        <taxon>Basidiomycota</taxon>
        <taxon>Pucciniomycotina</taxon>
        <taxon>Pucciniomycetes</taxon>
        <taxon>Pucciniales</taxon>
        <taxon>Pucciniaceae</taxon>
        <taxon>Puccinia</taxon>
    </lineage>
</organism>
<evidence type="ECO:0000313" key="3">
    <source>
        <dbReference type="EMBL" id="KNE91794.1"/>
    </source>
</evidence>
<feature type="signal peptide" evidence="2">
    <location>
        <begin position="1"/>
        <end position="34"/>
    </location>
</feature>
<feature type="chain" id="PRO_5005548706" evidence="2">
    <location>
        <begin position="35"/>
        <end position="260"/>
    </location>
</feature>
<comment type="caution">
    <text evidence="3">The sequence shown here is derived from an EMBL/GenBank/DDBJ whole genome shotgun (WGS) entry which is preliminary data.</text>
</comment>
<dbReference type="Proteomes" id="UP000054564">
    <property type="component" value="Unassembled WGS sequence"/>
</dbReference>
<feature type="compositionally biased region" description="Basic and acidic residues" evidence="1">
    <location>
        <begin position="199"/>
        <end position="219"/>
    </location>
</feature>
<accession>A0A0L0UYF8</accession>
<keyword evidence="4" id="KW-1185">Reference proteome</keyword>
<sequence>MRRSGMLAYASFLGLLPSPLQISLLGFEASKAFAHPVGASSTIRDTTRRISQHADTFESTHDFPMGFSKPMEKFVIEFIAQLVPSSPHDLILLLTSERHVTLRSKLLTDDNEPGAAVPSEVLPSSLLVGSAAVLTQAPDQDTTKPLQIQSTRATSQLSMPRASAHSDFSGQPGSVDDLVTVGRTSLRFARLKRALDSHIPDNTRQLDDHKSNQKGRDLLPENSMEDNKAFYLTELTPPSQSEESLIVQWARKMRIGQFED</sequence>
<keyword evidence="2" id="KW-0732">Signal</keyword>
<feature type="region of interest" description="Disordered" evidence="1">
    <location>
        <begin position="199"/>
        <end position="223"/>
    </location>
</feature>
<proteinExistence type="predicted"/>
<dbReference type="EMBL" id="AJIL01000188">
    <property type="protein sequence ID" value="KNE91794.1"/>
    <property type="molecule type" value="Genomic_DNA"/>
</dbReference>
<dbReference type="AlphaFoldDB" id="A0A0L0UYF8"/>
<evidence type="ECO:0000256" key="2">
    <source>
        <dbReference type="SAM" id="SignalP"/>
    </source>
</evidence>
<gene>
    <name evidence="3" type="ORF">PSTG_14811</name>
</gene>
<protein>
    <submittedName>
        <fullName evidence="3">Uncharacterized protein</fullName>
    </submittedName>
</protein>
<evidence type="ECO:0000256" key="1">
    <source>
        <dbReference type="SAM" id="MobiDB-lite"/>
    </source>
</evidence>
<feature type="compositionally biased region" description="Polar residues" evidence="1">
    <location>
        <begin position="138"/>
        <end position="158"/>
    </location>
</feature>
<feature type="region of interest" description="Disordered" evidence="1">
    <location>
        <begin position="138"/>
        <end position="175"/>
    </location>
</feature>
<name>A0A0L0UYF8_9BASI</name>
<reference evidence="4" key="1">
    <citation type="submission" date="2014-03" db="EMBL/GenBank/DDBJ databases">
        <title>The Genome Sequence of Puccinia striiformis f. sp. tritici PST-78.</title>
        <authorList>
            <consortium name="The Broad Institute Genome Sequencing Platform"/>
            <person name="Cuomo C."/>
            <person name="Hulbert S."/>
            <person name="Chen X."/>
            <person name="Walker B."/>
            <person name="Young S.K."/>
            <person name="Zeng Q."/>
            <person name="Gargeya S."/>
            <person name="Fitzgerald M."/>
            <person name="Haas B."/>
            <person name="Abouelleil A."/>
            <person name="Alvarado L."/>
            <person name="Arachchi H.M."/>
            <person name="Berlin A.M."/>
            <person name="Chapman S.B."/>
            <person name="Goldberg J."/>
            <person name="Griggs A."/>
            <person name="Gujja S."/>
            <person name="Hansen M."/>
            <person name="Howarth C."/>
            <person name="Imamovic A."/>
            <person name="Larimer J."/>
            <person name="McCowan C."/>
            <person name="Montmayeur A."/>
            <person name="Murphy C."/>
            <person name="Neiman D."/>
            <person name="Pearson M."/>
            <person name="Priest M."/>
            <person name="Roberts A."/>
            <person name="Saif S."/>
            <person name="Shea T."/>
            <person name="Sisk P."/>
            <person name="Sykes S."/>
            <person name="Wortman J."/>
            <person name="Nusbaum C."/>
            <person name="Birren B."/>
        </authorList>
    </citation>
    <scope>NUCLEOTIDE SEQUENCE [LARGE SCALE GENOMIC DNA]</scope>
    <source>
        <strain evidence="4">race PST-78</strain>
    </source>
</reference>